<comment type="caution">
    <text evidence="3">The sequence shown here is derived from an EMBL/GenBank/DDBJ whole genome shotgun (WGS) entry which is preliminary data.</text>
</comment>
<evidence type="ECO:0000256" key="1">
    <source>
        <dbReference type="ARBA" id="ARBA00010562"/>
    </source>
</evidence>
<dbReference type="Pfam" id="PF04221">
    <property type="entry name" value="RelB"/>
    <property type="match status" value="1"/>
</dbReference>
<organism evidence="3 4">
    <name type="scientific">Volucribacter psittacicida</name>
    <dbReference type="NCBI Taxonomy" id="203482"/>
    <lineage>
        <taxon>Bacteria</taxon>
        <taxon>Pseudomonadati</taxon>
        <taxon>Pseudomonadota</taxon>
        <taxon>Gammaproteobacteria</taxon>
        <taxon>Pasteurellales</taxon>
        <taxon>Pasteurellaceae</taxon>
        <taxon>Volucribacter</taxon>
    </lineage>
</organism>
<evidence type="ECO:0000256" key="2">
    <source>
        <dbReference type="ARBA" id="ARBA00022649"/>
    </source>
</evidence>
<name>A0A4R1FXC4_9PAST</name>
<dbReference type="PANTHER" id="PTHR38781">
    <property type="entry name" value="ANTITOXIN DINJ-RELATED"/>
    <property type="match status" value="1"/>
</dbReference>
<protein>
    <submittedName>
        <fullName evidence="3">RHH-type rel operon transcriptional repressor/antitoxin RelB</fullName>
    </submittedName>
</protein>
<dbReference type="NCBIfam" id="NF008412">
    <property type="entry name" value="PRK11235.1"/>
    <property type="match status" value="1"/>
</dbReference>
<gene>
    <name evidence="3" type="ORF">EV694_0825</name>
</gene>
<proteinExistence type="inferred from homology"/>
<dbReference type="OrthoDB" id="7221783at2"/>
<keyword evidence="4" id="KW-1185">Reference proteome</keyword>
<dbReference type="InterPro" id="IPR007337">
    <property type="entry name" value="RelB/DinJ"/>
</dbReference>
<comment type="similarity">
    <text evidence="1">Belongs to the RelB/DinJ antitoxin family.</text>
</comment>
<dbReference type="AlphaFoldDB" id="A0A4R1FXC4"/>
<evidence type="ECO:0000313" key="4">
    <source>
        <dbReference type="Proteomes" id="UP000294702"/>
    </source>
</evidence>
<dbReference type="RefSeq" id="WP_132689611.1">
    <property type="nucleotide sequence ID" value="NZ_SMFT01000002.1"/>
</dbReference>
<dbReference type="EMBL" id="SMFT01000002">
    <property type="protein sequence ID" value="TCJ98422.1"/>
    <property type="molecule type" value="Genomic_DNA"/>
</dbReference>
<dbReference type="InterPro" id="IPR013321">
    <property type="entry name" value="Arc_rbn_hlx_hlx"/>
</dbReference>
<dbReference type="GO" id="GO:0006351">
    <property type="term" value="P:DNA-templated transcription"/>
    <property type="evidence" value="ECO:0007669"/>
    <property type="project" value="TreeGrafter"/>
</dbReference>
<dbReference type="Gene3D" id="1.10.1220.10">
    <property type="entry name" value="Met repressor-like"/>
    <property type="match status" value="1"/>
</dbReference>
<sequence length="80" mass="9373">MATVNIRLDDELKKQAYLALQELNMTPTEAVRLLFQYVAQNHQFPIQTTLLNHEEAELLETVRYRLKHSQQGVKVHLDDL</sequence>
<keyword evidence="2" id="KW-1277">Toxin-antitoxin system</keyword>
<evidence type="ECO:0000313" key="3">
    <source>
        <dbReference type="EMBL" id="TCJ98422.1"/>
    </source>
</evidence>
<dbReference type="PANTHER" id="PTHR38781:SF1">
    <property type="entry name" value="ANTITOXIN DINJ-RELATED"/>
    <property type="match status" value="1"/>
</dbReference>
<dbReference type="GO" id="GO:0006355">
    <property type="term" value="P:regulation of DNA-templated transcription"/>
    <property type="evidence" value="ECO:0007669"/>
    <property type="project" value="InterPro"/>
</dbReference>
<reference evidence="3 4" key="1">
    <citation type="submission" date="2019-03" db="EMBL/GenBank/DDBJ databases">
        <title>Genomic Encyclopedia of Type Strains, Phase IV (KMG-IV): sequencing the most valuable type-strain genomes for metagenomic binning, comparative biology and taxonomic classification.</title>
        <authorList>
            <person name="Goeker M."/>
        </authorList>
    </citation>
    <scope>NUCLEOTIDE SEQUENCE [LARGE SCALE GENOMIC DNA]</scope>
    <source>
        <strain evidence="3 4">DSM 15534</strain>
    </source>
</reference>
<dbReference type="Proteomes" id="UP000294702">
    <property type="component" value="Unassembled WGS sequence"/>
</dbReference>
<accession>A0A4R1FXC4</accession>
<dbReference type="NCBIfam" id="TIGR02384">
    <property type="entry name" value="RelB_DinJ"/>
    <property type="match status" value="1"/>
</dbReference>